<dbReference type="RefSeq" id="XP_053581924.1">
    <property type="nucleotide sequence ID" value="XM_053733011.1"/>
</dbReference>
<proteinExistence type="predicted"/>
<evidence type="ECO:0000313" key="1">
    <source>
        <dbReference type="EMBL" id="KAF1752853.1"/>
    </source>
</evidence>
<dbReference type="EMBL" id="WUAV01000005">
    <property type="protein sequence ID" value="KAF1752853.1"/>
    <property type="molecule type" value="Genomic_DNA"/>
</dbReference>
<name>A0A6A5GDU6_CAERE</name>
<reference evidence="1 2" key="1">
    <citation type="submission" date="2019-12" db="EMBL/GenBank/DDBJ databases">
        <title>Chromosome-level assembly of the Caenorhabditis remanei genome.</title>
        <authorList>
            <person name="Teterina A.A."/>
            <person name="Willis J.H."/>
            <person name="Phillips P.C."/>
        </authorList>
    </citation>
    <scope>NUCLEOTIDE SEQUENCE [LARGE SCALE GENOMIC DNA]</scope>
    <source>
        <strain evidence="1 2">PX506</strain>
        <tissue evidence="1">Whole organism</tissue>
    </source>
</reference>
<protein>
    <submittedName>
        <fullName evidence="1">Uncharacterized protein</fullName>
    </submittedName>
</protein>
<dbReference type="KEGG" id="crq:GCK72_019408"/>
<evidence type="ECO:0000313" key="2">
    <source>
        <dbReference type="Proteomes" id="UP000483820"/>
    </source>
</evidence>
<sequence>MSKNRKNLPASEIESIEFPLACPCGVSPDKGVESCLRPPDEHVDGLLTAMGNSVWEAPAVEWSVPPFTKG</sequence>
<comment type="caution">
    <text evidence="1">The sequence shown here is derived from an EMBL/GenBank/DDBJ whole genome shotgun (WGS) entry which is preliminary data.</text>
</comment>
<dbReference type="CTD" id="78776786"/>
<dbReference type="AlphaFoldDB" id="A0A6A5GDU6"/>
<organism evidence="1 2">
    <name type="scientific">Caenorhabditis remanei</name>
    <name type="common">Caenorhabditis vulgaris</name>
    <dbReference type="NCBI Taxonomy" id="31234"/>
    <lineage>
        <taxon>Eukaryota</taxon>
        <taxon>Metazoa</taxon>
        <taxon>Ecdysozoa</taxon>
        <taxon>Nematoda</taxon>
        <taxon>Chromadorea</taxon>
        <taxon>Rhabditida</taxon>
        <taxon>Rhabditina</taxon>
        <taxon>Rhabditomorpha</taxon>
        <taxon>Rhabditoidea</taxon>
        <taxon>Rhabditidae</taxon>
        <taxon>Peloderinae</taxon>
        <taxon>Caenorhabditis</taxon>
    </lineage>
</organism>
<gene>
    <name evidence="1" type="ORF">GCK72_019408</name>
</gene>
<dbReference type="Proteomes" id="UP000483820">
    <property type="component" value="Chromosome V"/>
</dbReference>
<dbReference type="GeneID" id="78776786"/>
<accession>A0A6A5GDU6</accession>